<dbReference type="GO" id="GO:0016787">
    <property type="term" value="F:hydrolase activity"/>
    <property type="evidence" value="ECO:0007669"/>
    <property type="project" value="InterPro"/>
</dbReference>
<feature type="domain" description="3-keto-alpha-glucoside-1,2-lyase/3-keto-2-hydroxy-glucal hydratase" evidence="1">
    <location>
        <begin position="67"/>
        <end position="247"/>
    </location>
</feature>
<evidence type="ECO:0000313" key="2">
    <source>
        <dbReference type="EMBL" id="EFO80857.1"/>
    </source>
</evidence>
<comment type="caution">
    <text evidence="2">The sequence shown here is derived from an EMBL/GenBank/DDBJ whole genome shotgun (WGS) entry which is preliminary data.</text>
</comment>
<gene>
    <name evidence="2" type="ORF">OSCT_1279</name>
</gene>
<name>E1ID78_9CHLR</name>
<dbReference type="STRING" id="765420.OSCT_1279"/>
<protein>
    <recommendedName>
        <fullName evidence="1">3-keto-alpha-glucoside-1,2-lyase/3-keto-2-hydroxy-glucal hydratase domain-containing protein</fullName>
    </recommendedName>
</protein>
<dbReference type="Pfam" id="PF06439">
    <property type="entry name" value="3keto-disac_hyd"/>
    <property type="match status" value="1"/>
</dbReference>
<dbReference type="HOGENOM" id="CLU_1089419_0_0_0"/>
<organism evidence="2 3">
    <name type="scientific">Oscillochloris trichoides DG-6</name>
    <dbReference type="NCBI Taxonomy" id="765420"/>
    <lineage>
        <taxon>Bacteria</taxon>
        <taxon>Bacillati</taxon>
        <taxon>Chloroflexota</taxon>
        <taxon>Chloroflexia</taxon>
        <taxon>Chloroflexales</taxon>
        <taxon>Chloroflexineae</taxon>
        <taxon>Oscillochloridaceae</taxon>
        <taxon>Oscillochloris</taxon>
    </lineage>
</organism>
<proteinExistence type="predicted"/>
<accession>E1ID78</accession>
<evidence type="ECO:0000259" key="1">
    <source>
        <dbReference type="Pfam" id="PF06439"/>
    </source>
</evidence>
<evidence type="ECO:0000313" key="3">
    <source>
        <dbReference type="Proteomes" id="UP000054010"/>
    </source>
</evidence>
<dbReference type="Gene3D" id="2.60.120.560">
    <property type="entry name" value="Exo-inulinase, domain 1"/>
    <property type="match status" value="1"/>
</dbReference>
<sequence length="252" mass="26649">MMSLVVGVLVLGGLGLVLTQTPQGAAQTPAPLVTYPDFPPTPTVGPNPTAPAGLASSNVLFQSAFADTRALAEWQFVDQTYVIADLAAAWEVANGRLVQVGSGAARNPSSNEAAALVGAETWRDYTIRTSFYDEYNGVVGLIARYQGTEPTQSSYYRVRLFSTEHQVSPKVVLEKVVDGVSTTLAETKTAGFSPRTWHTLALSVQGANVQVQLDGQVLVAAQDTNPLPNGRAGLFTYAIGGIFFDDVAVTTP</sequence>
<dbReference type="EMBL" id="ADVR01000038">
    <property type="protein sequence ID" value="EFO80857.1"/>
    <property type="molecule type" value="Genomic_DNA"/>
</dbReference>
<dbReference type="AlphaFoldDB" id="E1ID78"/>
<dbReference type="eggNOG" id="COG1361">
    <property type="taxonomic scope" value="Bacteria"/>
</dbReference>
<reference evidence="2 3" key="1">
    <citation type="journal article" date="2011" name="J. Bacteriol.">
        <title>Draft genome sequence of the anoxygenic filamentous phototrophic bacterium Oscillochloris trichoides subsp. DG-6.</title>
        <authorList>
            <person name="Kuznetsov B.B."/>
            <person name="Ivanovsky R.N."/>
            <person name="Keppen O.I."/>
            <person name="Sukhacheva M.V."/>
            <person name="Bumazhkin B.K."/>
            <person name="Patutina E.O."/>
            <person name="Beletsky A.V."/>
            <person name="Mardanov A.V."/>
            <person name="Baslerov R.V."/>
            <person name="Panteleeva A.N."/>
            <person name="Kolganova T.V."/>
            <person name="Ravin N.V."/>
            <person name="Skryabin K.G."/>
        </authorList>
    </citation>
    <scope>NUCLEOTIDE SEQUENCE [LARGE SCALE GENOMIC DNA]</scope>
    <source>
        <strain evidence="2 3">DG-6</strain>
    </source>
</reference>
<dbReference type="InterPro" id="IPR010496">
    <property type="entry name" value="AL/BT2_dom"/>
</dbReference>
<dbReference type="Proteomes" id="UP000054010">
    <property type="component" value="Unassembled WGS sequence"/>
</dbReference>
<keyword evidence="3" id="KW-1185">Reference proteome</keyword>